<keyword evidence="2" id="KW-0238">DNA-binding</keyword>
<name>A0A1I4SCF4_9HYPH</name>
<evidence type="ECO:0000256" key="1">
    <source>
        <dbReference type="ARBA" id="ARBA00023015"/>
    </source>
</evidence>
<dbReference type="GO" id="GO:0005829">
    <property type="term" value="C:cytosol"/>
    <property type="evidence" value="ECO:0007669"/>
    <property type="project" value="TreeGrafter"/>
</dbReference>
<dbReference type="Gene3D" id="1.10.10.10">
    <property type="entry name" value="Winged helix-like DNA-binding domain superfamily/Winged helix DNA-binding domain"/>
    <property type="match status" value="1"/>
</dbReference>
<accession>A0A1I4SCF4</accession>
<dbReference type="InterPro" id="IPR019887">
    <property type="entry name" value="Tscrpt_reg_AsnC/Lrp_C"/>
</dbReference>
<gene>
    <name evidence="5" type="ORF">CXZ10_12075</name>
</gene>
<comment type="caution">
    <text evidence="5">The sequence shown here is derived from an EMBL/GenBank/DDBJ whole genome shotgun (WGS) entry which is preliminary data.</text>
</comment>
<dbReference type="SMART" id="SM00344">
    <property type="entry name" value="HTH_ASNC"/>
    <property type="match status" value="1"/>
</dbReference>
<dbReference type="Proteomes" id="UP000233491">
    <property type="component" value="Unassembled WGS sequence"/>
</dbReference>
<evidence type="ECO:0000313" key="6">
    <source>
        <dbReference type="Proteomes" id="UP000233491"/>
    </source>
</evidence>
<dbReference type="EMBL" id="PJNW01000009">
    <property type="protein sequence ID" value="PKR88852.1"/>
    <property type="molecule type" value="Genomic_DNA"/>
</dbReference>
<sequence>MRLDVTDRAILTALQDNARPTNAELADRVHLSASACLRRTRLLEESGLIARFVAILDPRIAGVPGTAYVSVTLDSQGRASLDKFEAAVRAIPEITECYLLAGQHDYLLRVVYRDAADLERIHSEILTPLPGVVRVQSQLTLRTVKRSTKLPI</sequence>
<dbReference type="Pfam" id="PF01037">
    <property type="entry name" value="AsnC_trans_reg"/>
    <property type="match status" value="1"/>
</dbReference>
<dbReference type="SUPFAM" id="SSF54909">
    <property type="entry name" value="Dimeric alpha+beta barrel"/>
    <property type="match status" value="1"/>
</dbReference>
<dbReference type="PROSITE" id="PS50956">
    <property type="entry name" value="HTH_ASNC_2"/>
    <property type="match status" value="1"/>
</dbReference>
<dbReference type="InterPro" id="IPR011991">
    <property type="entry name" value="ArsR-like_HTH"/>
</dbReference>
<dbReference type="InterPro" id="IPR019888">
    <property type="entry name" value="Tscrpt_reg_AsnC-like"/>
</dbReference>
<dbReference type="GO" id="GO:0006355">
    <property type="term" value="P:regulation of DNA-templated transcription"/>
    <property type="evidence" value="ECO:0007669"/>
    <property type="project" value="UniProtKB-ARBA"/>
</dbReference>
<dbReference type="PRINTS" id="PR00033">
    <property type="entry name" value="HTHASNC"/>
</dbReference>
<keyword evidence="1" id="KW-0805">Transcription regulation</keyword>
<reference evidence="5 6" key="1">
    <citation type="submission" date="2017-12" db="EMBL/GenBank/DDBJ databases">
        <title>Anaerobic carbon monoxide metabolism by Pleomorphomonas carboxyditropha sp. nov., a new mesophilic hydrogenogenic carboxidotroph.</title>
        <authorList>
            <person name="Esquivel-Elizondo S."/>
            <person name="Krajmalnik-Brown R."/>
        </authorList>
    </citation>
    <scope>NUCLEOTIDE SEQUENCE [LARGE SCALE GENOMIC DNA]</scope>
    <source>
        <strain evidence="5 6">R5-392</strain>
    </source>
</reference>
<dbReference type="PANTHER" id="PTHR30154">
    <property type="entry name" value="LEUCINE-RESPONSIVE REGULATORY PROTEIN"/>
    <property type="match status" value="1"/>
</dbReference>
<keyword evidence="3" id="KW-0804">Transcription</keyword>
<dbReference type="InterPro" id="IPR000485">
    <property type="entry name" value="AsnC-type_HTH_dom"/>
</dbReference>
<dbReference type="GO" id="GO:0043565">
    <property type="term" value="F:sequence-specific DNA binding"/>
    <property type="evidence" value="ECO:0007669"/>
    <property type="project" value="InterPro"/>
</dbReference>
<dbReference type="Gene3D" id="3.30.70.920">
    <property type="match status" value="1"/>
</dbReference>
<evidence type="ECO:0000259" key="4">
    <source>
        <dbReference type="PROSITE" id="PS50956"/>
    </source>
</evidence>
<dbReference type="InterPro" id="IPR036390">
    <property type="entry name" value="WH_DNA-bd_sf"/>
</dbReference>
<dbReference type="Pfam" id="PF13412">
    <property type="entry name" value="HTH_24"/>
    <property type="match status" value="1"/>
</dbReference>
<evidence type="ECO:0000256" key="2">
    <source>
        <dbReference type="ARBA" id="ARBA00023125"/>
    </source>
</evidence>
<dbReference type="OrthoDB" id="7847328at2"/>
<organism evidence="5 6">
    <name type="scientific">Pleomorphomonas diazotrophica</name>
    <dbReference type="NCBI Taxonomy" id="1166257"/>
    <lineage>
        <taxon>Bacteria</taxon>
        <taxon>Pseudomonadati</taxon>
        <taxon>Pseudomonadota</taxon>
        <taxon>Alphaproteobacteria</taxon>
        <taxon>Hyphomicrobiales</taxon>
        <taxon>Pleomorphomonadaceae</taxon>
        <taxon>Pleomorphomonas</taxon>
    </lineage>
</organism>
<dbReference type="RefSeq" id="WP_101289600.1">
    <property type="nucleotide sequence ID" value="NZ_FOUQ01000003.1"/>
</dbReference>
<dbReference type="CDD" id="cd00090">
    <property type="entry name" value="HTH_ARSR"/>
    <property type="match status" value="1"/>
</dbReference>
<dbReference type="GO" id="GO:0043200">
    <property type="term" value="P:response to amino acid"/>
    <property type="evidence" value="ECO:0007669"/>
    <property type="project" value="TreeGrafter"/>
</dbReference>
<dbReference type="PANTHER" id="PTHR30154:SF34">
    <property type="entry name" value="TRANSCRIPTIONAL REGULATOR AZLB"/>
    <property type="match status" value="1"/>
</dbReference>
<dbReference type="SUPFAM" id="SSF46785">
    <property type="entry name" value="Winged helix' DNA-binding domain"/>
    <property type="match status" value="1"/>
</dbReference>
<dbReference type="InterPro" id="IPR011008">
    <property type="entry name" value="Dimeric_a/b-barrel"/>
</dbReference>
<evidence type="ECO:0000313" key="5">
    <source>
        <dbReference type="EMBL" id="PKR88852.1"/>
    </source>
</evidence>
<proteinExistence type="predicted"/>
<dbReference type="AlphaFoldDB" id="A0A1I4SCF4"/>
<feature type="domain" description="HTH asnC-type" evidence="4">
    <location>
        <begin position="3"/>
        <end position="64"/>
    </location>
</feature>
<dbReference type="InterPro" id="IPR036388">
    <property type="entry name" value="WH-like_DNA-bd_sf"/>
</dbReference>
<keyword evidence="6" id="KW-1185">Reference proteome</keyword>
<protein>
    <submittedName>
        <fullName evidence="5">AsnC family transcriptional regulator</fullName>
    </submittedName>
</protein>
<evidence type="ECO:0000256" key="3">
    <source>
        <dbReference type="ARBA" id="ARBA00023163"/>
    </source>
</evidence>